<feature type="compositionally biased region" description="Polar residues" evidence="1">
    <location>
        <begin position="1454"/>
        <end position="1472"/>
    </location>
</feature>
<evidence type="ECO:0000259" key="2">
    <source>
        <dbReference type="SMART" id="SM00128"/>
    </source>
</evidence>
<dbReference type="SMART" id="SM00128">
    <property type="entry name" value="IPPc"/>
    <property type="match status" value="1"/>
</dbReference>
<evidence type="ECO:0000256" key="1">
    <source>
        <dbReference type="SAM" id="MobiDB-lite"/>
    </source>
</evidence>
<feature type="region of interest" description="Disordered" evidence="1">
    <location>
        <begin position="931"/>
        <end position="1016"/>
    </location>
</feature>
<dbReference type="KEGG" id="ccac:CcaHIS019_0507960"/>
<protein>
    <recommendedName>
        <fullName evidence="2">Inositol polyphosphate-related phosphatase domain-containing protein</fullName>
    </recommendedName>
</protein>
<dbReference type="GeneID" id="85497038"/>
<proteinExistence type="predicted"/>
<feature type="compositionally biased region" description="Low complexity" evidence="1">
    <location>
        <begin position="1060"/>
        <end position="1077"/>
    </location>
</feature>
<keyword evidence="4" id="KW-1185">Reference proteome</keyword>
<feature type="compositionally biased region" description="Polar residues" evidence="1">
    <location>
        <begin position="982"/>
        <end position="991"/>
    </location>
</feature>
<sequence>MSGAHIPQQPSALGLGLRPDPVPASAAPMAIPPRVRRRSISSMMGSPGSPSRRPSSLLPSPSEQGGILRRRISSMFSSDGDPGSPRQPFALEPDVTEPEPEPFKDRDAIKVKIITWNMADSIPKGDLSVLLGEIPPSAYDLLPRGDEIPELPLEDVHPYHIVVFAAQECPSASGMPRGLGGSLMKGVGLQKSDAARRERDDKKEEHGEKRRQEKETEKGAMKAIREIRKDFLERSATDKDALHAIKELRKEYKEREGSAATLKDIIGKDKDTREKEKEKDARLSGLGLNITSLADDVSEKSQQSRSAVIAESSWESDSSPSEEVQTNGHAYPLDKDNAAAASEDADVTSQATVPSPNGATGLPFPKVVPLVVSPPAAVQRSNVVVGPGSADGAQTDTPIISSNGDSVSPASQPADPKPIQGVKDYNGEQSPSLALPTPITPAKEKPSREKLKIDPQYKRKADSKETLGSARSLTAFDIGLGSPMTDLAGAIARKGWSHMLEEWFCAGPPNLCRDLSSVASTHMNGSDISSHRINGDSLSPSGTGQPAPSHHRAWSTSHKRSSSMRSINRPMSVEQSVKIPAPVTNGNLGVPSVPFGRPLSSHSIQSLDTVASSLLASQEDRQFGRSPVVREMGRSPAVFDSPIMDESPVKRFCRQPGTGPYVQLIKERLMGLYVHVFVYKGCEHLVEGVDKDFVRTGLAGGRIGNKGGIGISLNLKGHRLLFVNAHLAAHTECNDDRIANIDKIKLELRPNCFLPQDDPRAAMPDITDRFDTTFWCGDLNFRVDISHLHSKWLLKEGRYITVAQEWDQLKMIMNDPKKNPLPGFEEAEITFMPTFKYDIWKSAGSTKRDKRRSIRRSRRSSDQSMRPSIDRPSSPRLDGVPEIDVVEESSSGPESPEITHTILHGQPVMSPVPETPPFMEVRLPDELSLASNSADHSHASLLDRSREPTPGGASRKSTATYGSQRSDRVSGSTGGPSPSLREMTSMTPTSEDTQRASGAWSRGTSRSATEILGTSVGATKRSGTTLKAKTQKLINIMRLGRKPAVPPVELTIPLDDSRRSSVSSVRSRGVSESRLSVMSDDQPPAPGAGTSSPRMPRASMESDLAPTPPGIVLPDGEPVYRASSPQSAYSVGGRRLASPPRRPRGLIRSFSGRDLSEDVDEEEVDTVDTRTGVYDTSKKGRIPSWCDRVLWKTHVIPDPVDDPATHIDDDDSVASNGPLMRLSNVFSTLSGRMRRRSSFYGDMDTPRTLFPRLTSSTSVPYGLVASIPDDHTIPPDQRIARDNSTPTKSVPPYQVIRREQNTPISQHEEVFESDPPTPVDEEAPTSDSSEQVNGIIGVSPHPADIRSLPLKRNRGLSVTFEDSPPLQPQTWRRDLPTTAEAPAIPAPPPRNSIGLGPSPLAQRVSQGRRASSATDSTTSRHQSIARRLSMSSIGSIGSSTSPTRRRSDDVSHLRNGSSPQLHSLKTVRSSGQVGDPGNRPHRGSDGGLGLGLVDAPYGGLNALTRFFRGLPGRFHSRISLFHGSEAEVEEAVVEVPRRHLVGEVQVLHYGTLEDAEMRRLEGRSDHYPLIFSAAVFI</sequence>
<gene>
    <name evidence="3" type="ORF">CcaverHIS019_0507960</name>
</gene>
<dbReference type="Pfam" id="PF22669">
    <property type="entry name" value="Exo_endo_phos2"/>
    <property type="match status" value="1"/>
</dbReference>
<feature type="region of interest" description="Disordered" evidence="1">
    <location>
        <begin position="383"/>
        <end position="465"/>
    </location>
</feature>
<feature type="region of interest" description="Disordered" evidence="1">
    <location>
        <begin position="296"/>
        <end position="366"/>
    </location>
</feature>
<feature type="compositionally biased region" description="Polar residues" evidence="1">
    <location>
        <begin position="535"/>
        <end position="546"/>
    </location>
</feature>
<dbReference type="RefSeq" id="XP_060458433.1">
    <property type="nucleotide sequence ID" value="XM_060601994.1"/>
</dbReference>
<dbReference type="SUPFAM" id="SSF56219">
    <property type="entry name" value="DNase I-like"/>
    <property type="match status" value="1"/>
</dbReference>
<dbReference type="Proteomes" id="UP001233271">
    <property type="component" value="Chromosome 5"/>
</dbReference>
<feature type="compositionally biased region" description="Low complexity" evidence="1">
    <location>
        <begin position="1408"/>
        <end position="1442"/>
    </location>
</feature>
<feature type="compositionally biased region" description="Basic and acidic residues" evidence="1">
    <location>
        <begin position="193"/>
        <end position="220"/>
    </location>
</feature>
<evidence type="ECO:0000313" key="3">
    <source>
        <dbReference type="EMBL" id="BEI93168.1"/>
    </source>
</evidence>
<accession>A0AA48QXA5</accession>
<organism evidence="3 4">
    <name type="scientific">Cutaneotrichosporon cavernicola</name>
    <dbReference type="NCBI Taxonomy" id="279322"/>
    <lineage>
        <taxon>Eukaryota</taxon>
        <taxon>Fungi</taxon>
        <taxon>Dikarya</taxon>
        <taxon>Basidiomycota</taxon>
        <taxon>Agaricomycotina</taxon>
        <taxon>Tremellomycetes</taxon>
        <taxon>Trichosporonales</taxon>
        <taxon>Trichosporonaceae</taxon>
        <taxon>Cutaneotrichosporon</taxon>
    </lineage>
</organism>
<dbReference type="InterPro" id="IPR000300">
    <property type="entry name" value="IPPc"/>
</dbReference>
<dbReference type="PANTHER" id="PTHR11200:SF275">
    <property type="entry name" value="LD06095P"/>
    <property type="match status" value="1"/>
</dbReference>
<feature type="compositionally biased region" description="Basic and acidic residues" evidence="1">
    <location>
        <begin position="442"/>
        <end position="465"/>
    </location>
</feature>
<dbReference type="Gene3D" id="3.60.10.10">
    <property type="entry name" value="Endonuclease/exonuclease/phosphatase"/>
    <property type="match status" value="2"/>
</dbReference>
<feature type="compositionally biased region" description="Basic residues" evidence="1">
    <location>
        <begin position="549"/>
        <end position="562"/>
    </location>
</feature>
<feature type="compositionally biased region" description="Polar residues" evidence="1">
    <location>
        <begin position="347"/>
        <end position="358"/>
    </location>
</feature>
<dbReference type="InterPro" id="IPR036691">
    <property type="entry name" value="Endo/exonu/phosph_ase_sf"/>
</dbReference>
<feature type="region of interest" description="Disordered" evidence="1">
    <location>
        <begin position="1"/>
        <end position="104"/>
    </location>
</feature>
<feature type="region of interest" description="Disordered" evidence="1">
    <location>
        <begin position="251"/>
        <end position="281"/>
    </location>
</feature>
<name>A0AA48QXA5_9TREE</name>
<feature type="compositionally biased region" description="Low complexity" evidence="1">
    <location>
        <begin position="311"/>
        <end position="323"/>
    </location>
</feature>
<dbReference type="PANTHER" id="PTHR11200">
    <property type="entry name" value="INOSITOL 5-PHOSPHATASE"/>
    <property type="match status" value="1"/>
</dbReference>
<feature type="compositionally biased region" description="Basic residues" evidence="1">
    <location>
        <begin position="848"/>
        <end position="858"/>
    </location>
</feature>
<feature type="compositionally biased region" description="Basic and acidic residues" evidence="1">
    <location>
        <begin position="265"/>
        <end position="281"/>
    </location>
</feature>
<evidence type="ECO:0000313" key="4">
    <source>
        <dbReference type="Proteomes" id="UP001233271"/>
    </source>
</evidence>
<feature type="domain" description="Inositol polyphosphate-related phosphatase" evidence="2">
    <location>
        <begin position="575"/>
        <end position="920"/>
    </location>
</feature>
<feature type="compositionally biased region" description="Polar residues" evidence="1">
    <location>
        <begin position="392"/>
        <end position="411"/>
    </location>
</feature>
<dbReference type="GO" id="GO:0046856">
    <property type="term" value="P:phosphatidylinositol dephosphorylation"/>
    <property type="evidence" value="ECO:0007669"/>
    <property type="project" value="InterPro"/>
</dbReference>
<feature type="region of interest" description="Disordered" evidence="1">
    <location>
        <begin position="1266"/>
        <end position="1349"/>
    </location>
</feature>
<feature type="region of interest" description="Disordered" evidence="1">
    <location>
        <begin position="1379"/>
        <end position="1487"/>
    </location>
</feature>
<feature type="compositionally biased region" description="Polar residues" evidence="1">
    <location>
        <begin position="955"/>
        <end position="964"/>
    </location>
</feature>
<feature type="region of interest" description="Disordered" evidence="1">
    <location>
        <begin position="1121"/>
        <end position="1148"/>
    </location>
</feature>
<dbReference type="InterPro" id="IPR046985">
    <property type="entry name" value="IP5"/>
</dbReference>
<feature type="region of interest" description="Disordered" evidence="1">
    <location>
        <begin position="526"/>
        <end position="568"/>
    </location>
</feature>
<feature type="compositionally biased region" description="Low complexity" evidence="1">
    <location>
        <begin position="40"/>
        <end position="62"/>
    </location>
</feature>
<feature type="compositionally biased region" description="Basic and acidic residues" evidence="1">
    <location>
        <begin position="1268"/>
        <end position="1281"/>
    </location>
</feature>
<reference evidence="3" key="1">
    <citation type="journal article" date="2023" name="BMC Genomics">
        <title>Chromosome-level genome assemblies of Cutaneotrichosporon spp. (Trichosporonales, Basidiomycota) reveal imbalanced evolution between nucleotide sequences and chromosome synteny.</title>
        <authorList>
            <person name="Kobayashi Y."/>
            <person name="Kayamori A."/>
            <person name="Aoki K."/>
            <person name="Shiwa Y."/>
            <person name="Matsutani M."/>
            <person name="Fujita N."/>
            <person name="Sugita T."/>
            <person name="Iwasaki W."/>
            <person name="Tanaka N."/>
            <person name="Takashima M."/>
        </authorList>
    </citation>
    <scope>NUCLEOTIDE SEQUENCE</scope>
    <source>
        <strain evidence="3">HIS019</strain>
    </source>
</reference>
<feature type="compositionally biased region" description="Basic and acidic residues" evidence="1">
    <location>
        <begin position="1296"/>
        <end position="1310"/>
    </location>
</feature>
<dbReference type="GO" id="GO:0004439">
    <property type="term" value="F:phosphatidylinositol-4,5-bisphosphate 5-phosphatase activity"/>
    <property type="evidence" value="ECO:0007669"/>
    <property type="project" value="TreeGrafter"/>
</dbReference>
<feature type="region of interest" description="Disordered" evidence="1">
    <location>
        <begin position="848"/>
        <end position="899"/>
    </location>
</feature>
<feature type="region of interest" description="Disordered" evidence="1">
    <location>
        <begin position="1056"/>
        <end position="1109"/>
    </location>
</feature>
<feature type="compositionally biased region" description="Basic and acidic residues" evidence="1">
    <location>
        <begin position="935"/>
        <end position="947"/>
    </location>
</feature>
<feature type="region of interest" description="Disordered" evidence="1">
    <location>
        <begin position="180"/>
        <end position="220"/>
    </location>
</feature>
<dbReference type="EMBL" id="AP028216">
    <property type="protein sequence ID" value="BEI93168.1"/>
    <property type="molecule type" value="Genomic_DNA"/>
</dbReference>